<dbReference type="AlphaFoldDB" id="A0A4Y8Q5H1"/>
<dbReference type="PROSITE" id="PS50110">
    <property type="entry name" value="RESPONSE_REGULATORY"/>
    <property type="match status" value="1"/>
</dbReference>
<evidence type="ECO:0000313" key="11">
    <source>
        <dbReference type="EMBL" id="TFE89348.1"/>
    </source>
</evidence>
<dbReference type="InterPro" id="IPR001789">
    <property type="entry name" value="Sig_transdc_resp-reg_receiver"/>
</dbReference>
<dbReference type="PANTHER" id="PTHR42713:SF3">
    <property type="entry name" value="TRANSCRIPTIONAL REGULATORY PROTEIN HPTR"/>
    <property type="match status" value="1"/>
</dbReference>
<organism evidence="11 12">
    <name type="scientific">Paenibacillus athensensis</name>
    <dbReference type="NCBI Taxonomy" id="1967502"/>
    <lineage>
        <taxon>Bacteria</taxon>
        <taxon>Bacillati</taxon>
        <taxon>Bacillota</taxon>
        <taxon>Bacilli</taxon>
        <taxon>Bacillales</taxon>
        <taxon>Paenibacillaceae</taxon>
        <taxon>Paenibacillus</taxon>
    </lineage>
</organism>
<evidence type="ECO:0000313" key="12">
    <source>
        <dbReference type="Proteomes" id="UP000298246"/>
    </source>
</evidence>
<dbReference type="Pfam" id="PF00072">
    <property type="entry name" value="Response_reg"/>
    <property type="match status" value="1"/>
</dbReference>
<dbReference type="RefSeq" id="WP_134751456.1">
    <property type="nucleotide sequence ID" value="NZ_MYFO02000005.1"/>
</dbReference>
<dbReference type="Proteomes" id="UP000298246">
    <property type="component" value="Unassembled WGS sequence"/>
</dbReference>
<proteinExistence type="predicted"/>
<keyword evidence="6" id="KW-0238">DNA-binding</keyword>
<keyword evidence="5" id="KW-0805">Transcription regulation</keyword>
<dbReference type="Pfam" id="PF12833">
    <property type="entry name" value="HTH_18"/>
    <property type="match status" value="1"/>
</dbReference>
<keyword evidence="2" id="KW-0963">Cytoplasm</keyword>
<comment type="subcellular location">
    <subcellularLocation>
        <location evidence="1">Cytoplasm</location>
    </subcellularLocation>
</comment>
<keyword evidence="12" id="KW-1185">Reference proteome</keyword>
<keyword evidence="7" id="KW-0804">Transcription</keyword>
<gene>
    <name evidence="11" type="ORF">B5M42_07840</name>
</gene>
<dbReference type="CDD" id="cd17536">
    <property type="entry name" value="REC_YesN-like"/>
    <property type="match status" value="1"/>
</dbReference>
<dbReference type="GO" id="GO:0003700">
    <property type="term" value="F:DNA-binding transcription factor activity"/>
    <property type="evidence" value="ECO:0007669"/>
    <property type="project" value="InterPro"/>
</dbReference>
<protein>
    <recommendedName>
        <fullName evidence="13">AraC family transcriptional regulator</fullName>
    </recommendedName>
</protein>
<accession>A0A4Y8Q5H1</accession>
<evidence type="ECO:0000256" key="3">
    <source>
        <dbReference type="ARBA" id="ARBA00022553"/>
    </source>
</evidence>
<evidence type="ECO:0000256" key="7">
    <source>
        <dbReference type="ARBA" id="ARBA00023163"/>
    </source>
</evidence>
<dbReference type="SUPFAM" id="SSF46689">
    <property type="entry name" value="Homeodomain-like"/>
    <property type="match status" value="2"/>
</dbReference>
<evidence type="ECO:0000259" key="10">
    <source>
        <dbReference type="PROSITE" id="PS50110"/>
    </source>
</evidence>
<keyword evidence="4" id="KW-0902">Two-component regulatory system</keyword>
<evidence type="ECO:0000256" key="1">
    <source>
        <dbReference type="ARBA" id="ARBA00004496"/>
    </source>
</evidence>
<name>A0A4Y8Q5H1_9BACL</name>
<comment type="caution">
    <text evidence="11">The sequence shown here is derived from an EMBL/GenBank/DDBJ whole genome shotgun (WGS) entry which is preliminary data.</text>
</comment>
<dbReference type="PANTHER" id="PTHR42713">
    <property type="entry name" value="HISTIDINE KINASE-RELATED"/>
    <property type="match status" value="1"/>
</dbReference>
<dbReference type="PROSITE" id="PS01124">
    <property type="entry name" value="HTH_ARAC_FAMILY_2"/>
    <property type="match status" value="1"/>
</dbReference>
<dbReference type="SUPFAM" id="SSF52172">
    <property type="entry name" value="CheY-like"/>
    <property type="match status" value="1"/>
</dbReference>
<dbReference type="GO" id="GO:0043565">
    <property type="term" value="F:sequence-specific DNA binding"/>
    <property type="evidence" value="ECO:0007669"/>
    <property type="project" value="InterPro"/>
</dbReference>
<dbReference type="OrthoDB" id="2640518at2"/>
<dbReference type="InterPro" id="IPR051552">
    <property type="entry name" value="HptR"/>
</dbReference>
<feature type="modified residue" description="4-aspartylphosphate" evidence="8">
    <location>
        <position position="55"/>
    </location>
</feature>
<dbReference type="InterPro" id="IPR011006">
    <property type="entry name" value="CheY-like_superfamily"/>
</dbReference>
<dbReference type="Gene3D" id="1.10.10.60">
    <property type="entry name" value="Homeodomain-like"/>
    <property type="match status" value="2"/>
</dbReference>
<evidence type="ECO:0000256" key="8">
    <source>
        <dbReference type="PROSITE-ProRule" id="PRU00169"/>
    </source>
</evidence>
<evidence type="ECO:0000256" key="2">
    <source>
        <dbReference type="ARBA" id="ARBA00022490"/>
    </source>
</evidence>
<dbReference type="InterPro" id="IPR018060">
    <property type="entry name" value="HTH_AraC"/>
</dbReference>
<evidence type="ECO:0000256" key="4">
    <source>
        <dbReference type="ARBA" id="ARBA00023012"/>
    </source>
</evidence>
<keyword evidence="3 8" id="KW-0597">Phosphoprotein</keyword>
<dbReference type="GO" id="GO:0000160">
    <property type="term" value="P:phosphorelay signal transduction system"/>
    <property type="evidence" value="ECO:0007669"/>
    <property type="project" value="UniProtKB-KW"/>
</dbReference>
<evidence type="ECO:0000256" key="6">
    <source>
        <dbReference type="ARBA" id="ARBA00023125"/>
    </source>
</evidence>
<dbReference type="EMBL" id="MYFO01000007">
    <property type="protein sequence ID" value="TFE89348.1"/>
    <property type="molecule type" value="Genomic_DNA"/>
</dbReference>
<evidence type="ECO:0000256" key="5">
    <source>
        <dbReference type="ARBA" id="ARBA00023015"/>
    </source>
</evidence>
<dbReference type="Gene3D" id="3.40.50.2300">
    <property type="match status" value="1"/>
</dbReference>
<sequence length="441" mass="51003">MYNILVVDDEPMICKGIAAILLGSNLQISEVFIAHNGFEALDFLRLEQIDLVFTDIQMEKMNGIELIESIYLENPSLPIVILSAHGEFEYAQKAIRFGAKEYLVKPVMPDRLVGVARNLLVEKKTKSETLEHFTEQKKQADYATLNQNDILNELVTGTIDESEVDDLLKELDYRINGAYFCVITLKLYLDKGGVNDQEILTLKDRNLMKYASFNIIEETVREWDHLIFYNYNSTFSLILQLTEDEQRDASRANQLLMIAQILHNNLETYLKIRSVIGISSIQKGVPQWPSIYNEAVKSLSWGETNKGHYAFYIGDIGKYKNEETSENQIDEANNRFVYEAKKYIEQNYCNKGLKLQDIADSVHLSPNYLSYLFKRVMGTNIWDYVTKLRMDEGKRLILTTDKRRYEISEDIGYESPEHFSKIFKKYFGINISELKNLSNAN</sequence>
<feature type="domain" description="HTH araC/xylS-type" evidence="9">
    <location>
        <begin position="338"/>
        <end position="437"/>
    </location>
</feature>
<evidence type="ECO:0000259" key="9">
    <source>
        <dbReference type="PROSITE" id="PS01124"/>
    </source>
</evidence>
<evidence type="ECO:0008006" key="13">
    <source>
        <dbReference type="Google" id="ProtNLM"/>
    </source>
</evidence>
<dbReference type="GO" id="GO:0005737">
    <property type="term" value="C:cytoplasm"/>
    <property type="evidence" value="ECO:0007669"/>
    <property type="project" value="UniProtKB-SubCell"/>
</dbReference>
<feature type="domain" description="Response regulatory" evidence="10">
    <location>
        <begin position="3"/>
        <end position="120"/>
    </location>
</feature>
<dbReference type="SMART" id="SM00448">
    <property type="entry name" value="REC"/>
    <property type="match status" value="1"/>
</dbReference>
<reference evidence="11 12" key="1">
    <citation type="submission" date="2017-03" db="EMBL/GenBank/DDBJ databases">
        <title>Isolation of Levoglucosan Utilizing Bacteria.</title>
        <authorList>
            <person name="Arya A.S."/>
        </authorList>
    </citation>
    <scope>NUCLEOTIDE SEQUENCE [LARGE SCALE GENOMIC DNA]</scope>
    <source>
        <strain evidence="11 12">MEC069</strain>
    </source>
</reference>
<dbReference type="SMART" id="SM00342">
    <property type="entry name" value="HTH_ARAC"/>
    <property type="match status" value="1"/>
</dbReference>
<dbReference type="InterPro" id="IPR009057">
    <property type="entry name" value="Homeodomain-like_sf"/>
</dbReference>